<evidence type="ECO:0000256" key="3">
    <source>
        <dbReference type="SAM" id="Coils"/>
    </source>
</evidence>
<dbReference type="GO" id="GO:0051607">
    <property type="term" value="P:defense response to virus"/>
    <property type="evidence" value="ECO:0007669"/>
    <property type="project" value="UniProtKB-KW"/>
</dbReference>
<evidence type="ECO:0000256" key="1">
    <source>
        <dbReference type="ARBA" id="ARBA00022741"/>
    </source>
</evidence>
<dbReference type="InterPro" id="IPR013407">
    <property type="entry name" value="CRISPR-assoc_prot_Cmr2"/>
</dbReference>
<dbReference type="PROSITE" id="PS50887">
    <property type="entry name" value="GGDEF"/>
    <property type="match status" value="1"/>
</dbReference>
<dbReference type="Gene3D" id="3.30.70.270">
    <property type="match status" value="1"/>
</dbReference>
<dbReference type="Pfam" id="PF12469">
    <property type="entry name" value="Cmr2_N"/>
    <property type="match status" value="1"/>
</dbReference>
<evidence type="ECO:0000313" key="6">
    <source>
        <dbReference type="Proteomes" id="UP000245998"/>
    </source>
</evidence>
<dbReference type="Proteomes" id="UP000245998">
    <property type="component" value="Unassembled WGS sequence"/>
</dbReference>
<dbReference type="OrthoDB" id="9758700at2"/>
<keyword evidence="3" id="KW-0175">Coiled coil</keyword>
<protein>
    <submittedName>
        <fullName evidence="5">Type III-B CRISPR-associated protein Cas10/Cmr2</fullName>
    </submittedName>
</protein>
<evidence type="ECO:0000259" key="4">
    <source>
        <dbReference type="PROSITE" id="PS50887"/>
    </source>
</evidence>
<sequence length="542" mass="61603">MKTYLFVYSIGPVQSFIAAARKTEDFWSSSYLLSYLNEKTIRAALESKQHNVKLLSPAVTIEQLDEQMGGGSADVAALPNRFLLRLDANQDLDVISFAKQLEQRTIVTFQELATDAINKVFGTLNEHQYIKRLADKQLSEFVEIFWAFEEWTNKVENASYNNIRLTVEKRLASVKNNRIFTIQAQNALVCTVCGSREALNTGDISDSTIVQKNVVKDKDARIKDNERLCAVCLTKRLARGIFKERFEKEKQLFQPFPSVFDFATQSNPYYAIIMMDGDDMGKWISGIDNKILSGFKNIDEAYHEEISRRLTVFSGQSVPNIVKQSKGRLVYAGGDDVLAFVPLDELLSMIQSLREVFSSENGLDMKATASMGVVIAHKKEPLQRVLTTVRELEGKAKAYKNNVQQKDAVAFGLISKSGQIRRAIVPWYLDEKKQLSVIEIMIRLREVLGETLSSTFLYHFYDAFSPIMPQGEKADLAQEIIDLEFRRLISRASKNLNQNELNSLTEDLLKIYSISLTFVGFLHLLEIIRFMSGKIARKEEDQ</sequence>
<feature type="coiled-coil region" evidence="3">
    <location>
        <begin position="382"/>
        <end position="409"/>
    </location>
</feature>
<dbReference type="Pfam" id="PF22335">
    <property type="entry name" value="Cas10-Cmr2_palm2"/>
    <property type="match status" value="1"/>
</dbReference>
<dbReference type="AlphaFoldDB" id="A0A2U1K823"/>
<feature type="domain" description="GGDEF" evidence="4">
    <location>
        <begin position="268"/>
        <end position="408"/>
    </location>
</feature>
<dbReference type="InterPro" id="IPR000160">
    <property type="entry name" value="GGDEF_dom"/>
</dbReference>
<dbReference type="InterPro" id="IPR043128">
    <property type="entry name" value="Rev_trsase/Diguanyl_cyclase"/>
</dbReference>
<name>A0A2U1K823_9BACI</name>
<keyword evidence="2" id="KW-0051">Antiviral defense</keyword>
<keyword evidence="1" id="KW-0547">Nucleotide-binding</keyword>
<dbReference type="Gene3D" id="3.30.70.2220">
    <property type="entry name" value="CRISPR-Cas system, Cmr2 subunit, D1 domain, cysteine cluster"/>
    <property type="match status" value="1"/>
</dbReference>
<dbReference type="RefSeq" id="WP_116553374.1">
    <property type="nucleotide sequence ID" value="NZ_QCZG01000003.1"/>
</dbReference>
<accession>A0A2U1K823</accession>
<organism evidence="5 6">
    <name type="scientific">Pueribacillus theae</name>
    <dbReference type="NCBI Taxonomy" id="2171751"/>
    <lineage>
        <taxon>Bacteria</taxon>
        <taxon>Bacillati</taxon>
        <taxon>Bacillota</taxon>
        <taxon>Bacilli</taxon>
        <taxon>Bacillales</taxon>
        <taxon>Bacillaceae</taxon>
        <taxon>Pueribacillus</taxon>
    </lineage>
</organism>
<gene>
    <name evidence="5" type="primary">cas10</name>
    <name evidence="5" type="ORF">DCC39_02875</name>
</gene>
<dbReference type="InterPro" id="IPR038242">
    <property type="entry name" value="Cmr2_N"/>
</dbReference>
<comment type="caution">
    <text evidence="5">The sequence shown here is derived from an EMBL/GenBank/DDBJ whole genome shotgun (WGS) entry which is preliminary data.</text>
</comment>
<dbReference type="InterPro" id="IPR024615">
    <property type="entry name" value="CRISPR-assoc_Cmr2_N"/>
</dbReference>
<evidence type="ECO:0000313" key="5">
    <source>
        <dbReference type="EMBL" id="PWA13088.1"/>
    </source>
</evidence>
<dbReference type="InterPro" id="IPR054767">
    <property type="entry name" value="Cas10-Cmr2_palm2"/>
</dbReference>
<dbReference type="CDD" id="cd09679">
    <property type="entry name" value="Cas10_III"/>
    <property type="match status" value="1"/>
</dbReference>
<reference evidence="5 6" key="1">
    <citation type="submission" date="2018-04" db="EMBL/GenBank/DDBJ databases">
        <title>Camelliibacillus theae gen. nov., sp. nov., isolated from Pu'er tea.</title>
        <authorList>
            <person name="Niu L."/>
        </authorList>
    </citation>
    <scope>NUCLEOTIDE SEQUENCE [LARGE SCALE GENOMIC DNA]</scope>
    <source>
        <strain evidence="5 6">T8</strain>
    </source>
</reference>
<evidence type="ECO:0000256" key="2">
    <source>
        <dbReference type="ARBA" id="ARBA00023118"/>
    </source>
</evidence>
<dbReference type="GO" id="GO:0000166">
    <property type="term" value="F:nucleotide binding"/>
    <property type="evidence" value="ECO:0007669"/>
    <property type="project" value="UniProtKB-KW"/>
</dbReference>
<keyword evidence="6" id="KW-1185">Reference proteome</keyword>
<dbReference type="NCBIfam" id="TIGR02577">
    <property type="entry name" value="cas_TM1794_Cmr2"/>
    <property type="match status" value="1"/>
</dbReference>
<proteinExistence type="predicted"/>
<dbReference type="EMBL" id="QCZG01000003">
    <property type="protein sequence ID" value="PWA13088.1"/>
    <property type="molecule type" value="Genomic_DNA"/>
</dbReference>